<reference evidence="10 13" key="2">
    <citation type="submission" date="2017-06" db="EMBL/GenBank/DDBJ databases">
        <title>Complete genome of Helicobacter apodemus.</title>
        <authorList>
            <person name="Cho S."/>
        </authorList>
    </citation>
    <scope>NUCLEOTIDE SEQUENCE [LARGE SCALE GENOMIC DNA]</scope>
    <source>
        <strain evidence="10">SCJK1</strain>
        <strain evidence="13">SNUVETPUB-15-01</strain>
    </source>
</reference>
<evidence type="ECO:0000256" key="9">
    <source>
        <dbReference type="HAMAP-Rule" id="MF_00178"/>
    </source>
</evidence>
<reference evidence="11 12" key="1">
    <citation type="journal article" date="2014" name="Genome Announc.">
        <title>Draft genome sequences of eight enterohepatic helicobacter species isolated from both laboratory and wild rodents.</title>
        <authorList>
            <person name="Sheh A."/>
            <person name="Shen Z."/>
            <person name="Fox J.G."/>
        </authorList>
    </citation>
    <scope>NUCLEOTIDE SEQUENCE [LARGE SCALE GENOMIC DNA]</scope>
    <source>
        <strain evidence="11 12">MIT-03-7007</strain>
    </source>
</reference>
<dbReference type="PANTHER" id="PTHR21058:SF0">
    <property type="entry name" value="6,7-DIMETHYL-8-RIBITYLLUMAZINE SYNTHASE"/>
    <property type="match status" value="1"/>
</dbReference>
<keyword evidence="5 9" id="KW-0808">Transferase</keyword>
<dbReference type="Pfam" id="PF00885">
    <property type="entry name" value="DMRL_synthase"/>
    <property type="match status" value="1"/>
</dbReference>
<dbReference type="RefSeq" id="WP_034553385.1">
    <property type="nucleotide sequence ID" value="NZ_CP021886.1"/>
</dbReference>
<evidence type="ECO:0000313" key="11">
    <source>
        <dbReference type="EMBL" id="TLE16140.1"/>
    </source>
</evidence>
<comment type="catalytic activity">
    <reaction evidence="6 9">
        <text>(2S)-2-hydroxy-3-oxobutyl phosphate + 5-amino-6-(D-ribitylamino)uracil = 6,7-dimethyl-8-(1-D-ribityl)lumazine + phosphate + 2 H2O + H(+)</text>
        <dbReference type="Rhea" id="RHEA:26152"/>
        <dbReference type="ChEBI" id="CHEBI:15377"/>
        <dbReference type="ChEBI" id="CHEBI:15378"/>
        <dbReference type="ChEBI" id="CHEBI:15934"/>
        <dbReference type="ChEBI" id="CHEBI:43474"/>
        <dbReference type="ChEBI" id="CHEBI:58201"/>
        <dbReference type="ChEBI" id="CHEBI:58830"/>
        <dbReference type="EC" id="2.5.1.78"/>
    </reaction>
</comment>
<dbReference type="EMBL" id="JRPC02000009">
    <property type="protein sequence ID" value="TLE16140.1"/>
    <property type="molecule type" value="Genomic_DNA"/>
</dbReference>
<dbReference type="CDD" id="cd09209">
    <property type="entry name" value="Lumazine_synthase-I"/>
    <property type="match status" value="1"/>
</dbReference>
<protein>
    <recommendedName>
        <fullName evidence="8 9">6,7-dimethyl-8-ribityllumazine synthase</fullName>
        <shortName evidence="9">DMRL synthase</shortName>
        <shortName evidence="9">LS</shortName>
        <shortName evidence="9">Lumazine synthase</shortName>
        <ecNumber evidence="3 9">2.5.1.78</ecNumber>
    </recommendedName>
</protein>
<dbReference type="UniPathway" id="UPA00275">
    <property type="reaction ID" value="UER00404"/>
</dbReference>
<dbReference type="GO" id="GO:0009231">
    <property type="term" value="P:riboflavin biosynthetic process"/>
    <property type="evidence" value="ECO:0007669"/>
    <property type="project" value="UniProtKB-UniRule"/>
</dbReference>
<dbReference type="GO" id="GO:0009349">
    <property type="term" value="C:riboflavin synthase complex"/>
    <property type="evidence" value="ECO:0007669"/>
    <property type="project" value="UniProtKB-UniRule"/>
</dbReference>
<dbReference type="Proteomes" id="UP000029920">
    <property type="component" value="Unassembled WGS sequence"/>
</dbReference>
<dbReference type="OrthoDB" id="9809709at2"/>
<reference evidence="11" key="3">
    <citation type="submission" date="2018-04" db="EMBL/GenBank/DDBJ databases">
        <authorList>
            <person name="Sheh A."/>
            <person name="Shen Z."/>
            <person name="Mannion A.J."/>
            <person name="Fox J.G."/>
        </authorList>
    </citation>
    <scope>NUCLEOTIDE SEQUENCE</scope>
    <source>
        <strain evidence="11">MIT-03-7007</strain>
    </source>
</reference>
<evidence type="ECO:0000256" key="5">
    <source>
        <dbReference type="ARBA" id="ARBA00022679"/>
    </source>
</evidence>
<dbReference type="InterPro" id="IPR002180">
    <property type="entry name" value="LS/RS"/>
</dbReference>
<dbReference type="EMBL" id="CP021886">
    <property type="protein sequence ID" value="AWI34051.1"/>
    <property type="molecule type" value="Genomic_DNA"/>
</dbReference>
<dbReference type="PANTHER" id="PTHR21058">
    <property type="entry name" value="6,7-DIMETHYL-8-RIBITYLLUMAZINE SYNTHASE DMRL SYNTHASE LUMAZINE SYNTHASE"/>
    <property type="match status" value="1"/>
</dbReference>
<evidence type="ECO:0000256" key="6">
    <source>
        <dbReference type="ARBA" id="ARBA00048785"/>
    </source>
</evidence>
<feature type="active site" description="Proton donor" evidence="9">
    <location>
        <position position="89"/>
    </location>
</feature>
<proteinExistence type="inferred from homology"/>
<accession>A0A099UHB5</accession>
<evidence type="ECO:0000256" key="7">
    <source>
        <dbReference type="ARBA" id="ARBA00058151"/>
    </source>
</evidence>
<dbReference type="Proteomes" id="UP000244890">
    <property type="component" value="Chromosome"/>
</dbReference>
<evidence type="ECO:0000313" key="10">
    <source>
        <dbReference type="EMBL" id="AWI34051.1"/>
    </source>
</evidence>
<sequence length="156" mass="16800">MQLIEGELSLIGDEKIAIISSRFNHLITDRLVEGAKDCFLRHGGVEENLTHILVPGAFEIPFALEKILAQGNYDGVCCLGAIIRGSTPHFDYVSAESTKGIANVTIRYGAAVTFGVLTTDSIEQAIERAGTKSGNKGFESMSGLIELINLYRKIGA</sequence>
<dbReference type="GO" id="GO:0005829">
    <property type="term" value="C:cytosol"/>
    <property type="evidence" value="ECO:0007669"/>
    <property type="project" value="TreeGrafter"/>
</dbReference>
<dbReference type="HAMAP" id="MF_00178">
    <property type="entry name" value="Lumazine_synth"/>
    <property type="match status" value="1"/>
</dbReference>
<organism evidence="11 12">
    <name type="scientific">Helicobacter apodemus</name>
    <dbReference type="NCBI Taxonomy" id="135569"/>
    <lineage>
        <taxon>Bacteria</taxon>
        <taxon>Pseudomonadati</taxon>
        <taxon>Campylobacterota</taxon>
        <taxon>Epsilonproteobacteria</taxon>
        <taxon>Campylobacterales</taxon>
        <taxon>Helicobacteraceae</taxon>
        <taxon>Helicobacter</taxon>
    </lineage>
</organism>
<evidence type="ECO:0000256" key="1">
    <source>
        <dbReference type="ARBA" id="ARBA00004917"/>
    </source>
</evidence>
<dbReference type="KEGG" id="had:CDV25_04130"/>
<evidence type="ECO:0000256" key="4">
    <source>
        <dbReference type="ARBA" id="ARBA00022619"/>
    </source>
</evidence>
<feature type="binding site" evidence="9">
    <location>
        <begin position="57"/>
        <end position="59"/>
    </location>
    <ligand>
        <name>5-amino-6-(D-ribitylamino)uracil</name>
        <dbReference type="ChEBI" id="CHEBI:15934"/>
    </ligand>
</feature>
<evidence type="ECO:0000256" key="8">
    <source>
        <dbReference type="ARBA" id="ARBA00072606"/>
    </source>
</evidence>
<feature type="binding site" evidence="9">
    <location>
        <position position="23"/>
    </location>
    <ligand>
        <name>5-amino-6-(D-ribitylamino)uracil</name>
        <dbReference type="ChEBI" id="CHEBI:15934"/>
    </ligand>
</feature>
<evidence type="ECO:0000256" key="2">
    <source>
        <dbReference type="ARBA" id="ARBA00007424"/>
    </source>
</evidence>
<evidence type="ECO:0000313" key="13">
    <source>
        <dbReference type="Proteomes" id="UP000244890"/>
    </source>
</evidence>
<evidence type="ECO:0000313" key="12">
    <source>
        <dbReference type="Proteomes" id="UP000029920"/>
    </source>
</evidence>
<name>A0A099UHB5_9HELI</name>
<dbReference type="EC" id="2.5.1.78" evidence="3 9"/>
<dbReference type="InterPro" id="IPR034964">
    <property type="entry name" value="LS"/>
</dbReference>
<feature type="binding site" evidence="9">
    <location>
        <position position="128"/>
    </location>
    <ligand>
        <name>(2S)-2-hydroxy-3-oxobutyl phosphate</name>
        <dbReference type="ChEBI" id="CHEBI:58830"/>
    </ligand>
</feature>
<dbReference type="FunFam" id="3.40.50.960:FF:000001">
    <property type="entry name" value="6,7-dimethyl-8-ribityllumazine synthase"/>
    <property type="match status" value="1"/>
</dbReference>
<dbReference type="NCBIfam" id="TIGR00114">
    <property type="entry name" value="lumazine-synth"/>
    <property type="match status" value="1"/>
</dbReference>
<evidence type="ECO:0000256" key="3">
    <source>
        <dbReference type="ARBA" id="ARBA00012664"/>
    </source>
</evidence>
<keyword evidence="12" id="KW-1185">Reference proteome</keyword>
<dbReference type="Gene3D" id="3.40.50.960">
    <property type="entry name" value="Lumazine/riboflavin synthase"/>
    <property type="match status" value="1"/>
</dbReference>
<comment type="function">
    <text evidence="7 9">Catalyzes the formation of 6,7-dimethyl-8-ribityllumazine by condensation of 5-amino-6-(D-ribitylamino)uracil with 3,4-dihydroxy-2-butanone 4-phosphate. This is the penultimate step in the biosynthesis of riboflavin.</text>
</comment>
<keyword evidence="4 9" id="KW-0686">Riboflavin biosynthesis</keyword>
<dbReference type="InterPro" id="IPR036467">
    <property type="entry name" value="LS/RS_sf"/>
</dbReference>
<feature type="binding site" evidence="9">
    <location>
        <begin position="86"/>
        <end position="87"/>
    </location>
    <ligand>
        <name>(2S)-2-hydroxy-3-oxobutyl phosphate</name>
        <dbReference type="ChEBI" id="CHEBI:58830"/>
    </ligand>
</feature>
<dbReference type="GO" id="GO:0000906">
    <property type="term" value="F:6,7-dimethyl-8-ribityllumazine synthase activity"/>
    <property type="evidence" value="ECO:0007669"/>
    <property type="project" value="UniProtKB-UniRule"/>
</dbReference>
<comment type="similarity">
    <text evidence="2 9">Belongs to the DMRL synthase family.</text>
</comment>
<feature type="binding site" evidence="9">
    <location>
        <begin position="81"/>
        <end position="83"/>
    </location>
    <ligand>
        <name>5-amino-6-(D-ribitylamino)uracil</name>
        <dbReference type="ChEBI" id="CHEBI:15934"/>
    </ligand>
</feature>
<comment type="pathway">
    <text evidence="1 9">Cofactor biosynthesis; riboflavin biosynthesis; riboflavin from 2-hydroxy-3-oxobutyl phosphate and 5-amino-6-(D-ribitylamino)uracil: step 1/2.</text>
</comment>
<gene>
    <name evidence="9" type="primary">ribH</name>
    <name evidence="10" type="ORF">CDV25_04130</name>
    <name evidence="11" type="ORF">LS72_004340</name>
</gene>
<dbReference type="SUPFAM" id="SSF52121">
    <property type="entry name" value="Lumazine synthase"/>
    <property type="match status" value="1"/>
</dbReference>
<feature type="binding site" evidence="9">
    <location>
        <position position="114"/>
    </location>
    <ligand>
        <name>5-amino-6-(D-ribitylamino)uracil</name>
        <dbReference type="ChEBI" id="CHEBI:15934"/>
    </ligand>
</feature>
<dbReference type="AlphaFoldDB" id="A0A099UHB5"/>